<sequence>MLVKKRPQYFYWQFAGVVNLLFCRASVSEATKHSKPAFVLGRVVVPG</sequence>
<accession>X1MUI2</accession>
<proteinExistence type="predicted"/>
<comment type="caution">
    <text evidence="1">The sequence shown here is derived from an EMBL/GenBank/DDBJ whole genome shotgun (WGS) entry which is preliminary data.</text>
</comment>
<dbReference type="AlphaFoldDB" id="X1MUI2"/>
<reference evidence="1" key="1">
    <citation type="journal article" date="2014" name="Front. Microbiol.">
        <title>High frequency of phylogenetically diverse reductive dehalogenase-homologous genes in deep subseafloor sedimentary metagenomes.</title>
        <authorList>
            <person name="Kawai M."/>
            <person name="Futagami T."/>
            <person name="Toyoda A."/>
            <person name="Takaki Y."/>
            <person name="Nishi S."/>
            <person name="Hori S."/>
            <person name="Arai W."/>
            <person name="Tsubouchi T."/>
            <person name="Morono Y."/>
            <person name="Uchiyama I."/>
            <person name="Ito T."/>
            <person name="Fujiyama A."/>
            <person name="Inagaki F."/>
            <person name="Takami H."/>
        </authorList>
    </citation>
    <scope>NUCLEOTIDE SEQUENCE</scope>
    <source>
        <strain evidence="1">Expedition CK06-06</strain>
    </source>
</reference>
<organism evidence="1">
    <name type="scientific">marine sediment metagenome</name>
    <dbReference type="NCBI Taxonomy" id="412755"/>
    <lineage>
        <taxon>unclassified sequences</taxon>
        <taxon>metagenomes</taxon>
        <taxon>ecological metagenomes</taxon>
    </lineage>
</organism>
<name>X1MUI2_9ZZZZ</name>
<protein>
    <submittedName>
        <fullName evidence="1">Uncharacterized protein</fullName>
    </submittedName>
</protein>
<evidence type="ECO:0000313" key="1">
    <source>
        <dbReference type="EMBL" id="GAI35342.1"/>
    </source>
</evidence>
<feature type="non-terminal residue" evidence="1">
    <location>
        <position position="47"/>
    </location>
</feature>
<dbReference type="EMBL" id="BARV01023316">
    <property type="protein sequence ID" value="GAI35342.1"/>
    <property type="molecule type" value="Genomic_DNA"/>
</dbReference>
<gene>
    <name evidence="1" type="ORF">S06H3_38277</name>
</gene>